<reference evidence="2" key="1">
    <citation type="submission" date="2020-02" db="EMBL/GenBank/DDBJ databases">
        <authorList>
            <person name="Meier V. D."/>
        </authorList>
    </citation>
    <scope>NUCLEOTIDE SEQUENCE</scope>
    <source>
        <strain evidence="2">AVDCRST_MAG80</strain>
    </source>
</reference>
<gene>
    <name evidence="2" type="ORF">AVDCRST_MAG80-2150</name>
</gene>
<dbReference type="AlphaFoldDB" id="A0A6J4QY37"/>
<dbReference type="Gene3D" id="3.30.530.20">
    <property type="match status" value="1"/>
</dbReference>
<dbReference type="EMBL" id="CADCVC010000186">
    <property type="protein sequence ID" value="CAA9449892.1"/>
    <property type="molecule type" value="Genomic_DNA"/>
</dbReference>
<sequence>MGARVAASEHARRRARTHATAVQEHVERRDEIIEVEQSVEIHRPVGEVFAFLTDIENWTLLQPALQESERETARGPMQVGNTYRQTLDIPSQRIELLCEVIEVEKNERITLECSWDQLFLPISFVFEPLGDSTRLTATGEGRTGGFLALFEPLVENKVNARLSAGLVELKNLLESEATSK</sequence>
<evidence type="ECO:0000256" key="1">
    <source>
        <dbReference type="SAM" id="MobiDB-lite"/>
    </source>
</evidence>
<dbReference type="InterPro" id="IPR023393">
    <property type="entry name" value="START-like_dom_sf"/>
</dbReference>
<dbReference type="Pfam" id="PF10604">
    <property type="entry name" value="Polyketide_cyc2"/>
    <property type="match status" value="1"/>
</dbReference>
<dbReference type="InterPro" id="IPR019587">
    <property type="entry name" value="Polyketide_cyclase/dehydratase"/>
</dbReference>
<name>A0A6J4QY37_9ACTN</name>
<proteinExistence type="predicted"/>
<protein>
    <recommendedName>
        <fullName evidence="3">SRPBCC family protein</fullName>
    </recommendedName>
</protein>
<dbReference type="SUPFAM" id="SSF55961">
    <property type="entry name" value="Bet v1-like"/>
    <property type="match status" value="1"/>
</dbReference>
<accession>A0A6J4QY37</accession>
<evidence type="ECO:0000313" key="2">
    <source>
        <dbReference type="EMBL" id="CAA9449892.1"/>
    </source>
</evidence>
<evidence type="ECO:0008006" key="3">
    <source>
        <dbReference type="Google" id="ProtNLM"/>
    </source>
</evidence>
<feature type="region of interest" description="Disordered" evidence="1">
    <location>
        <begin position="1"/>
        <end position="21"/>
    </location>
</feature>
<organism evidence="2">
    <name type="scientific">uncultured Rubrobacteraceae bacterium</name>
    <dbReference type="NCBI Taxonomy" id="349277"/>
    <lineage>
        <taxon>Bacteria</taxon>
        <taxon>Bacillati</taxon>
        <taxon>Actinomycetota</taxon>
        <taxon>Rubrobacteria</taxon>
        <taxon>Rubrobacterales</taxon>
        <taxon>Rubrobacteraceae</taxon>
        <taxon>environmental samples</taxon>
    </lineage>
</organism>